<sequence>MVSHVCDSQENSKTKHPQLLYEAKLYNILQGGSTYQNFNNFVVFFYLGS</sequence>
<dbReference type="Gene3D" id="3.30.200.20">
    <property type="entry name" value="Phosphorylase Kinase, domain 1"/>
    <property type="match status" value="1"/>
</dbReference>
<dbReference type="EMBL" id="GGEC01050605">
    <property type="protein sequence ID" value="MBX31089.1"/>
    <property type="molecule type" value="Transcribed_RNA"/>
</dbReference>
<name>A0A2P2MLJ2_RHIMU</name>
<organism evidence="1">
    <name type="scientific">Rhizophora mucronata</name>
    <name type="common">Asiatic mangrove</name>
    <dbReference type="NCBI Taxonomy" id="61149"/>
    <lineage>
        <taxon>Eukaryota</taxon>
        <taxon>Viridiplantae</taxon>
        <taxon>Streptophyta</taxon>
        <taxon>Embryophyta</taxon>
        <taxon>Tracheophyta</taxon>
        <taxon>Spermatophyta</taxon>
        <taxon>Magnoliopsida</taxon>
        <taxon>eudicotyledons</taxon>
        <taxon>Gunneridae</taxon>
        <taxon>Pentapetalae</taxon>
        <taxon>rosids</taxon>
        <taxon>fabids</taxon>
        <taxon>Malpighiales</taxon>
        <taxon>Rhizophoraceae</taxon>
        <taxon>Rhizophora</taxon>
    </lineage>
</organism>
<evidence type="ECO:0000313" key="1">
    <source>
        <dbReference type="EMBL" id="MBX31089.1"/>
    </source>
</evidence>
<reference evidence="1" key="1">
    <citation type="submission" date="2018-02" db="EMBL/GenBank/DDBJ databases">
        <title>Rhizophora mucronata_Transcriptome.</title>
        <authorList>
            <person name="Meera S.P."/>
            <person name="Sreeshan A."/>
            <person name="Augustine A."/>
        </authorList>
    </citation>
    <scope>NUCLEOTIDE SEQUENCE</scope>
    <source>
        <tissue evidence="1">Leaf</tissue>
    </source>
</reference>
<dbReference type="AlphaFoldDB" id="A0A2P2MLJ2"/>
<protein>
    <submittedName>
        <fullName evidence="1">Uncharacterized protein</fullName>
    </submittedName>
</protein>
<accession>A0A2P2MLJ2</accession>
<proteinExistence type="predicted"/>